<evidence type="ECO:0000313" key="2">
    <source>
        <dbReference type="Proteomes" id="UP000682782"/>
    </source>
</evidence>
<name>A0AC61MW46_9FIRM</name>
<protein>
    <submittedName>
        <fullName evidence="1">Phosphocholine cytidylyltransferase family protein</fullName>
    </submittedName>
</protein>
<evidence type="ECO:0000313" key="1">
    <source>
        <dbReference type="EMBL" id="QUC66677.1"/>
    </source>
</evidence>
<gene>
    <name evidence="1" type="ORF">JYE49_12595</name>
</gene>
<reference evidence="1" key="1">
    <citation type="submission" date="2021-01" db="EMBL/GenBank/DDBJ databases">
        <title>Complete genome sequence of Clostridiales bacterium R-7.</title>
        <authorList>
            <person name="Mahoney-Kurpe S.C."/>
            <person name="Palevich N."/>
            <person name="Koike S."/>
            <person name="Moon C.D."/>
            <person name="Attwood G.T."/>
        </authorList>
    </citation>
    <scope>NUCLEOTIDE SEQUENCE</scope>
    <source>
        <strain evidence="1">R-7</strain>
    </source>
</reference>
<dbReference type="Proteomes" id="UP000682782">
    <property type="component" value="Chromosome"/>
</dbReference>
<keyword evidence="1" id="KW-0548">Nucleotidyltransferase</keyword>
<keyword evidence="1" id="KW-0808">Transferase</keyword>
<proteinExistence type="predicted"/>
<dbReference type="EMBL" id="CP068393">
    <property type="protein sequence ID" value="QUC66677.1"/>
    <property type="molecule type" value="Genomic_DNA"/>
</dbReference>
<sequence length="298" mass="34400">MERIEFEVLSACAEGIDFTLQKENLHYSESDVQQTKINLERKELLNGDTVTEQGLKELEPYRVKRVVFLAAGFGSRMVPITINTPKPMVRVNGKRIIETLIDAAIGAGISDIYIVRGYLGEQFELLQRKYPNIRLVDNPDYDGTGTISSFYYAKELLENAYVMESDLVLKNPKIIRRYHYCSDFMGTRVDGTDDWYFRTEDNGHITEIGVGGSGKNCYKLIGISYWNKEDGRRLADDIRTAYESPEGRNLPMSFIPFRVFRDQYRVQIMPCRESDIIEIDSFEELQVYDKAYQIHSSK</sequence>
<keyword evidence="2" id="KW-1185">Reference proteome</keyword>
<accession>A0AC61MW46</accession>
<organism evidence="1 2">
    <name type="scientific">Aristaeella hokkaidonensis</name>
    <dbReference type="NCBI Taxonomy" id="3046382"/>
    <lineage>
        <taxon>Bacteria</taxon>
        <taxon>Bacillati</taxon>
        <taxon>Bacillota</taxon>
        <taxon>Clostridia</taxon>
        <taxon>Eubacteriales</taxon>
        <taxon>Aristaeellaceae</taxon>
        <taxon>Aristaeella</taxon>
    </lineage>
</organism>